<dbReference type="AlphaFoldDB" id="A0A1X4NG87"/>
<name>A0A1X4NG87_9RHOB</name>
<gene>
    <name evidence="2" type="ORF">MGEO_17520</name>
</gene>
<organism evidence="2 3">
    <name type="scientific">Marivita geojedonensis</name>
    <dbReference type="NCBI Taxonomy" id="1123756"/>
    <lineage>
        <taxon>Bacteria</taxon>
        <taxon>Pseudomonadati</taxon>
        <taxon>Pseudomonadota</taxon>
        <taxon>Alphaproteobacteria</taxon>
        <taxon>Rhodobacterales</taxon>
        <taxon>Roseobacteraceae</taxon>
        <taxon>Marivita</taxon>
    </lineage>
</organism>
<dbReference type="OrthoDB" id="9798693at2"/>
<dbReference type="InterPro" id="IPR027372">
    <property type="entry name" value="Phytase-like_dom"/>
</dbReference>
<feature type="domain" description="Phytase-like" evidence="1">
    <location>
        <begin position="18"/>
        <end position="256"/>
    </location>
</feature>
<sequence>MPAARFLSSYHWTKEQKDFGGYSAISLAPDGGGFVMLSDRAHLIEGTIFRHQGRIIGVRSTELSKLEIPEDLFDEEPTRDTEGLARDAKGQLYISLESDNRVLRRGTDGAWSALPSHPAIDDLPNNRGLEALAIDHDGTLYALPEMSDGLRAPFPVYRYRESAGWDQPMAITRSKGFLPVGADIGPDGRLYVLERGFGGFGFVSRVRRFALENGTTAEGETLMISETRQHDNLEGLSVWGAEDGSLRLTMVSDDNFRFFQKTEIVEYAVSI</sequence>
<dbReference type="Gene3D" id="2.120.10.30">
    <property type="entry name" value="TolB, C-terminal domain"/>
    <property type="match status" value="1"/>
</dbReference>
<dbReference type="EMBL" id="JFKC01000024">
    <property type="protein sequence ID" value="OSQ46131.1"/>
    <property type="molecule type" value="Genomic_DNA"/>
</dbReference>
<keyword evidence="3" id="KW-1185">Reference proteome</keyword>
<reference evidence="2 3" key="1">
    <citation type="submission" date="2014-03" db="EMBL/GenBank/DDBJ databases">
        <title>The draft genome sequence of Marivita geojedonensis KCTC 23882.</title>
        <authorList>
            <person name="Lai Q."/>
            <person name="Shao Z."/>
        </authorList>
    </citation>
    <scope>NUCLEOTIDE SEQUENCE [LARGE SCALE GENOMIC DNA]</scope>
    <source>
        <strain evidence="2 3">DPG-138</strain>
    </source>
</reference>
<dbReference type="Pfam" id="PF13449">
    <property type="entry name" value="Phytase-like"/>
    <property type="match status" value="1"/>
</dbReference>
<dbReference type="STRING" id="1123756.MGEO_17520"/>
<evidence type="ECO:0000313" key="3">
    <source>
        <dbReference type="Proteomes" id="UP000193926"/>
    </source>
</evidence>
<proteinExistence type="predicted"/>
<dbReference type="InterPro" id="IPR011042">
    <property type="entry name" value="6-blade_b-propeller_TolB-like"/>
</dbReference>
<dbReference type="RefSeq" id="WP_085640802.1">
    <property type="nucleotide sequence ID" value="NZ_JFKC01000024.1"/>
</dbReference>
<evidence type="ECO:0000259" key="1">
    <source>
        <dbReference type="Pfam" id="PF13449"/>
    </source>
</evidence>
<dbReference type="SUPFAM" id="SSF101898">
    <property type="entry name" value="NHL repeat"/>
    <property type="match status" value="1"/>
</dbReference>
<protein>
    <recommendedName>
        <fullName evidence="1">Phytase-like domain-containing protein</fullName>
    </recommendedName>
</protein>
<dbReference type="Proteomes" id="UP000193926">
    <property type="component" value="Unassembled WGS sequence"/>
</dbReference>
<comment type="caution">
    <text evidence="2">The sequence shown here is derived from an EMBL/GenBank/DDBJ whole genome shotgun (WGS) entry which is preliminary data.</text>
</comment>
<evidence type="ECO:0000313" key="2">
    <source>
        <dbReference type="EMBL" id="OSQ46131.1"/>
    </source>
</evidence>
<accession>A0A1X4NG87</accession>